<dbReference type="Pfam" id="PF13923">
    <property type="entry name" value="zf-C3HC4_2"/>
    <property type="match status" value="1"/>
</dbReference>
<dbReference type="PROSITE" id="PS50089">
    <property type="entry name" value="ZF_RING_2"/>
    <property type="match status" value="1"/>
</dbReference>
<dbReference type="EMBL" id="CAJJDN010000163">
    <property type="protein sequence ID" value="CAD8125909.1"/>
    <property type="molecule type" value="Genomic_DNA"/>
</dbReference>
<organism evidence="7 8">
    <name type="scientific">Paramecium sonneborni</name>
    <dbReference type="NCBI Taxonomy" id="65129"/>
    <lineage>
        <taxon>Eukaryota</taxon>
        <taxon>Sar</taxon>
        <taxon>Alveolata</taxon>
        <taxon>Ciliophora</taxon>
        <taxon>Intramacronucleata</taxon>
        <taxon>Oligohymenophorea</taxon>
        <taxon>Peniculida</taxon>
        <taxon>Parameciidae</taxon>
        <taxon>Paramecium</taxon>
    </lineage>
</organism>
<dbReference type="Proteomes" id="UP000692954">
    <property type="component" value="Unassembled WGS sequence"/>
</dbReference>
<evidence type="ECO:0000256" key="1">
    <source>
        <dbReference type="ARBA" id="ARBA00022723"/>
    </source>
</evidence>
<evidence type="ECO:0000313" key="8">
    <source>
        <dbReference type="Proteomes" id="UP000692954"/>
    </source>
</evidence>
<name>A0A8S1RG23_9CILI</name>
<accession>A0A8S1RG23</accession>
<gene>
    <name evidence="7" type="ORF">PSON_ATCC_30995.1.T1630046</name>
</gene>
<feature type="domain" description="RING-type" evidence="6">
    <location>
        <begin position="19"/>
        <end position="57"/>
    </location>
</feature>
<proteinExistence type="predicted"/>
<evidence type="ECO:0000256" key="5">
    <source>
        <dbReference type="SAM" id="MobiDB-lite"/>
    </source>
</evidence>
<dbReference type="GO" id="GO:0061630">
    <property type="term" value="F:ubiquitin protein ligase activity"/>
    <property type="evidence" value="ECO:0007669"/>
    <property type="project" value="TreeGrafter"/>
</dbReference>
<dbReference type="InterPro" id="IPR017907">
    <property type="entry name" value="Znf_RING_CS"/>
</dbReference>
<dbReference type="PANTHER" id="PTHR46016:SF1">
    <property type="entry name" value="RING-TYPE DOMAIN-CONTAINING PROTEIN"/>
    <property type="match status" value="1"/>
</dbReference>
<evidence type="ECO:0000313" key="7">
    <source>
        <dbReference type="EMBL" id="CAD8125909.1"/>
    </source>
</evidence>
<reference evidence="7" key="1">
    <citation type="submission" date="2021-01" db="EMBL/GenBank/DDBJ databases">
        <authorList>
            <consortium name="Genoscope - CEA"/>
            <person name="William W."/>
        </authorList>
    </citation>
    <scope>NUCLEOTIDE SEQUENCE</scope>
</reference>
<keyword evidence="2 4" id="KW-0863">Zinc-finger</keyword>
<evidence type="ECO:0000256" key="3">
    <source>
        <dbReference type="ARBA" id="ARBA00022833"/>
    </source>
</evidence>
<dbReference type="InterPro" id="IPR001841">
    <property type="entry name" value="Znf_RING"/>
</dbReference>
<evidence type="ECO:0000256" key="4">
    <source>
        <dbReference type="PROSITE-ProRule" id="PRU00175"/>
    </source>
</evidence>
<feature type="compositionally biased region" description="Low complexity" evidence="5">
    <location>
        <begin position="224"/>
        <end position="244"/>
    </location>
</feature>
<keyword evidence="3" id="KW-0862">Zinc</keyword>
<feature type="compositionally biased region" description="Basic and acidic residues" evidence="5">
    <location>
        <begin position="213"/>
        <end position="222"/>
    </location>
</feature>
<protein>
    <recommendedName>
        <fullName evidence="6">RING-type domain-containing protein</fullName>
    </recommendedName>
</protein>
<evidence type="ECO:0000259" key="6">
    <source>
        <dbReference type="PROSITE" id="PS50089"/>
    </source>
</evidence>
<dbReference type="PROSITE" id="PS00518">
    <property type="entry name" value="ZF_RING_1"/>
    <property type="match status" value="1"/>
</dbReference>
<keyword evidence="1" id="KW-0479">Metal-binding</keyword>
<dbReference type="GO" id="GO:0008270">
    <property type="term" value="F:zinc ion binding"/>
    <property type="evidence" value="ECO:0007669"/>
    <property type="project" value="UniProtKB-KW"/>
</dbReference>
<keyword evidence="8" id="KW-1185">Reference proteome</keyword>
<dbReference type="SMART" id="SM00184">
    <property type="entry name" value="RING"/>
    <property type="match status" value="1"/>
</dbReference>
<dbReference type="AlphaFoldDB" id="A0A8S1RG23"/>
<dbReference type="OrthoDB" id="8062037at2759"/>
<dbReference type="InterPro" id="IPR051438">
    <property type="entry name" value="RNF_E3_ubiq-protein_ligase"/>
</dbReference>
<dbReference type="GO" id="GO:0006511">
    <property type="term" value="P:ubiquitin-dependent protein catabolic process"/>
    <property type="evidence" value="ECO:0007669"/>
    <property type="project" value="TreeGrafter"/>
</dbReference>
<comment type="caution">
    <text evidence="7">The sequence shown here is derived from an EMBL/GenBank/DDBJ whole genome shotgun (WGS) entry which is preliminary data.</text>
</comment>
<sequence>MIRQFEVLTLQQVNPHILCSICREVFYNPIRATCGHTFCGTCLVRWIQQKKSCPLCRHQLERNYKFDKDILASKIVGDIQVKCLRCQQWNGTLALFKQHKKTQCIFIQRHNEIPQNAIEIGDDDKEATFSFIIDTHKIIKPNLVQIDEQSNEQDDEDLEIQSIRQNNDIQNDNNSQVEINPLFINDQYNHIVIETQDNVLLEESNQYNDHHHINLEKSDKSNKSNKSIISIRSNRSIRSNKSNRSIRSIRQNIVQQQEQQMNSDDLQIVINEQENNQIKSCRNEQEIEILEPSLRILNTREIKELKQKRKFRINILRNAVSVAEPLIDSMNEDLFKEFIEYMKKEMQKKLNDINKMNTIIG</sequence>
<evidence type="ECO:0000256" key="2">
    <source>
        <dbReference type="ARBA" id="ARBA00022771"/>
    </source>
</evidence>
<feature type="region of interest" description="Disordered" evidence="5">
    <location>
        <begin position="213"/>
        <end position="244"/>
    </location>
</feature>
<dbReference type="GO" id="GO:0000209">
    <property type="term" value="P:protein polyubiquitination"/>
    <property type="evidence" value="ECO:0007669"/>
    <property type="project" value="TreeGrafter"/>
</dbReference>
<dbReference type="PANTHER" id="PTHR46016">
    <property type="entry name" value="ZINC FINGER, RING/FYVE/PHD-TYPE"/>
    <property type="match status" value="1"/>
</dbReference>